<evidence type="ECO:0000313" key="11">
    <source>
        <dbReference type="Ensembl" id="ENSDCDP00010038163.1"/>
    </source>
</evidence>
<evidence type="ECO:0000313" key="12">
    <source>
        <dbReference type="Proteomes" id="UP000694580"/>
    </source>
</evidence>
<keyword evidence="12" id="KW-1185">Reference proteome</keyword>
<dbReference type="Pfam" id="PF09296">
    <property type="entry name" value="NUDIX-like"/>
    <property type="match status" value="1"/>
</dbReference>
<dbReference type="InterPro" id="IPR020084">
    <property type="entry name" value="NUDIX_hydrolase_CS"/>
</dbReference>
<dbReference type="InterPro" id="IPR015376">
    <property type="entry name" value="Znr_NADH_PPase"/>
</dbReference>
<sequence length="340" mass="38435">MLRWLRCLHRPRLVIWRSGSSYVARMRYLVKLKGDDEACSAALRAGRLFLYHKLRPLLMRAEGGRHRPLDMKTTDVEALLEKLGQQKERVRESVLVGCTETWVPQFCLDVGTLEKCAVERLCGGEFVDLRKAFFLLRGHDVPHMARGRALLHWHQTHGFCSASGEPTVKNQAGSQRVCQGSGHTYYPQMAPVLIVLVSDGSRCLLGRQAAFPRDMYSALAGFCDMGETMEETLRREVAEEVGLEVETFQFASTQHWPYPQSSFMLACHATVNPQRCQVSVDKVELEDARWFTLEEIQEALRRASAPQAPGGGPPVFWLPPSFTIAHQLVQEWVRQQTAGV</sequence>
<dbReference type="AlphaFoldDB" id="A0AAY4CYF9"/>
<dbReference type="GeneTree" id="ENSGT00940000158879"/>
<comment type="catalytic activity">
    <reaction evidence="8">
        <text>NAD(+) + H2O = beta-nicotinamide D-ribonucleotide + AMP + 2 H(+)</text>
        <dbReference type="Rhea" id="RHEA:11800"/>
        <dbReference type="ChEBI" id="CHEBI:14649"/>
        <dbReference type="ChEBI" id="CHEBI:15377"/>
        <dbReference type="ChEBI" id="CHEBI:15378"/>
        <dbReference type="ChEBI" id="CHEBI:57540"/>
        <dbReference type="ChEBI" id="CHEBI:456215"/>
        <dbReference type="EC" id="3.6.1.22"/>
    </reaction>
    <physiologicalReaction direction="left-to-right" evidence="8">
        <dbReference type="Rhea" id="RHEA:11801"/>
    </physiologicalReaction>
</comment>
<reference evidence="11" key="2">
    <citation type="submission" date="2025-09" db="UniProtKB">
        <authorList>
            <consortium name="Ensembl"/>
        </authorList>
    </citation>
    <scope>IDENTIFICATION</scope>
</reference>
<gene>
    <name evidence="11" type="primary">NUDT13</name>
</gene>
<evidence type="ECO:0000256" key="9">
    <source>
        <dbReference type="ARBA" id="ARBA00049264"/>
    </source>
</evidence>
<dbReference type="PROSITE" id="PS51462">
    <property type="entry name" value="NUDIX"/>
    <property type="match status" value="1"/>
</dbReference>
<evidence type="ECO:0000256" key="8">
    <source>
        <dbReference type="ARBA" id="ARBA00049196"/>
    </source>
</evidence>
<dbReference type="GO" id="GO:0046872">
    <property type="term" value="F:metal ion binding"/>
    <property type="evidence" value="ECO:0007669"/>
    <property type="project" value="UniProtKB-KW"/>
</dbReference>
<evidence type="ECO:0000256" key="2">
    <source>
        <dbReference type="ARBA" id="ARBA00012381"/>
    </source>
</evidence>
<dbReference type="GO" id="GO:0016787">
    <property type="term" value="F:hydrolase activity"/>
    <property type="evidence" value="ECO:0007669"/>
    <property type="project" value="UniProtKB-KW"/>
</dbReference>
<dbReference type="PROSITE" id="PS00893">
    <property type="entry name" value="NUDIX_BOX"/>
    <property type="match status" value="1"/>
</dbReference>
<dbReference type="Ensembl" id="ENSDCDT00010047766.1">
    <property type="protein sequence ID" value="ENSDCDP00010038163.1"/>
    <property type="gene ID" value="ENSDCDG00010024728.1"/>
</dbReference>
<comment type="cofactor">
    <cofactor evidence="1">
        <name>Mg(2+)</name>
        <dbReference type="ChEBI" id="CHEBI:18420"/>
    </cofactor>
</comment>
<keyword evidence="4" id="KW-0378">Hydrolase</keyword>
<keyword evidence="6" id="KW-0520">NAD</keyword>
<dbReference type="Proteomes" id="UP000694580">
    <property type="component" value="Unplaced"/>
</dbReference>
<organism evidence="11 12">
    <name type="scientific">Denticeps clupeoides</name>
    <name type="common">denticle herring</name>
    <dbReference type="NCBI Taxonomy" id="299321"/>
    <lineage>
        <taxon>Eukaryota</taxon>
        <taxon>Metazoa</taxon>
        <taxon>Chordata</taxon>
        <taxon>Craniata</taxon>
        <taxon>Vertebrata</taxon>
        <taxon>Euteleostomi</taxon>
        <taxon>Actinopterygii</taxon>
        <taxon>Neopterygii</taxon>
        <taxon>Teleostei</taxon>
        <taxon>Clupei</taxon>
        <taxon>Clupeiformes</taxon>
        <taxon>Denticipitoidei</taxon>
        <taxon>Denticipitidae</taxon>
        <taxon>Denticeps</taxon>
    </lineage>
</organism>
<dbReference type="SUPFAM" id="SSF55811">
    <property type="entry name" value="Nudix"/>
    <property type="match status" value="1"/>
</dbReference>
<dbReference type="Gene3D" id="3.90.79.10">
    <property type="entry name" value="Nucleoside Triphosphate Pyrophosphohydrolase"/>
    <property type="match status" value="1"/>
</dbReference>
<feature type="domain" description="Nudix hydrolase" evidence="10">
    <location>
        <begin position="187"/>
        <end position="313"/>
    </location>
</feature>
<dbReference type="Pfam" id="PF09297">
    <property type="entry name" value="Zn_ribbon_NUD"/>
    <property type="match status" value="1"/>
</dbReference>
<evidence type="ECO:0000256" key="1">
    <source>
        <dbReference type="ARBA" id="ARBA00001946"/>
    </source>
</evidence>
<evidence type="ECO:0000259" key="10">
    <source>
        <dbReference type="PROSITE" id="PS51462"/>
    </source>
</evidence>
<proteinExistence type="predicted"/>
<evidence type="ECO:0000256" key="3">
    <source>
        <dbReference type="ARBA" id="ARBA00022723"/>
    </source>
</evidence>
<dbReference type="PANTHER" id="PTHR11383">
    <property type="entry name" value="NUCLEOSIDE DIPHOSPHATE-LINKED MOIETY X MOTIF 13"/>
    <property type="match status" value="1"/>
</dbReference>
<keyword evidence="3" id="KW-0479">Metal-binding</keyword>
<evidence type="ECO:0000256" key="7">
    <source>
        <dbReference type="ARBA" id="ARBA00047501"/>
    </source>
</evidence>
<comment type="catalytic activity">
    <reaction evidence="7">
        <text>NADPH + H2O = reduced beta-nicotinamide D-ribonucleotide + adenosine 2',5'-bisphosphate + 2 H(+)</text>
        <dbReference type="Rhea" id="RHEA:60820"/>
        <dbReference type="ChEBI" id="CHEBI:15377"/>
        <dbReference type="ChEBI" id="CHEBI:15378"/>
        <dbReference type="ChEBI" id="CHEBI:57783"/>
        <dbReference type="ChEBI" id="CHEBI:90832"/>
        <dbReference type="ChEBI" id="CHEBI:194156"/>
    </reaction>
    <physiologicalReaction direction="left-to-right" evidence="7">
        <dbReference type="Rhea" id="RHEA:60821"/>
    </physiologicalReaction>
</comment>
<dbReference type="InterPro" id="IPR015375">
    <property type="entry name" value="NADH_PPase-like_N"/>
</dbReference>
<dbReference type="Gene3D" id="3.90.79.20">
    <property type="match status" value="1"/>
</dbReference>
<name>A0AAY4CYF9_9TELE</name>
<dbReference type="Pfam" id="PF00293">
    <property type="entry name" value="NUDIX"/>
    <property type="match status" value="1"/>
</dbReference>
<dbReference type="PANTHER" id="PTHR11383:SF3">
    <property type="entry name" value="NAD(P)H PYROPHOSPHATASE NUDT13, MITOCHONDRIAL"/>
    <property type="match status" value="1"/>
</dbReference>
<keyword evidence="5" id="KW-0460">Magnesium</keyword>
<evidence type="ECO:0000256" key="4">
    <source>
        <dbReference type="ARBA" id="ARBA00022801"/>
    </source>
</evidence>
<evidence type="ECO:0000256" key="6">
    <source>
        <dbReference type="ARBA" id="ARBA00023027"/>
    </source>
</evidence>
<dbReference type="NCBIfam" id="NF001299">
    <property type="entry name" value="PRK00241.1"/>
    <property type="match status" value="1"/>
</dbReference>
<evidence type="ECO:0000256" key="5">
    <source>
        <dbReference type="ARBA" id="ARBA00022842"/>
    </source>
</evidence>
<dbReference type="CDD" id="cd03429">
    <property type="entry name" value="NUDIX_NADH_pyrophosphatase_Nudt13"/>
    <property type="match status" value="1"/>
</dbReference>
<protein>
    <recommendedName>
        <fullName evidence="2">NAD(+) diphosphatase</fullName>
        <ecNumber evidence="2">3.6.1.22</ecNumber>
    </recommendedName>
</protein>
<reference evidence="11" key="1">
    <citation type="submission" date="2025-08" db="UniProtKB">
        <authorList>
            <consortium name="Ensembl"/>
        </authorList>
    </citation>
    <scope>IDENTIFICATION</scope>
</reference>
<dbReference type="InterPro" id="IPR049734">
    <property type="entry name" value="NudC-like_C"/>
</dbReference>
<dbReference type="EC" id="3.6.1.22" evidence="2"/>
<dbReference type="InterPro" id="IPR000086">
    <property type="entry name" value="NUDIX_hydrolase_dom"/>
</dbReference>
<comment type="catalytic activity">
    <reaction evidence="9">
        <text>NADH + H2O = reduced beta-nicotinamide D-ribonucleotide + AMP + 2 H(+)</text>
        <dbReference type="Rhea" id="RHEA:48868"/>
        <dbReference type="ChEBI" id="CHEBI:15377"/>
        <dbReference type="ChEBI" id="CHEBI:15378"/>
        <dbReference type="ChEBI" id="CHEBI:57945"/>
        <dbReference type="ChEBI" id="CHEBI:90832"/>
        <dbReference type="ChEBI" id="CHEBI:456215"/>
        <dbReference type="EC" id="3.6.1.22"/>
    </reaction>
    <physiologicalReaction direction="left-to-right" evidence="9">
        <dbReference type="Rhea" id="RHEA:48869"/>
    </physiologicalReaction>
</comment>
<accession>A0AAY4CYF9</accession>
<dbReference type="InterPro" id="IPR015797">
    <property type="entry name" value="NUDIX_hydrolase-like_dom_sf"/>
</dbReference>